<dbReference type="AlphaFoldDB" id="A0A165B8L5"/>
<dbReference type="RefSeq" id="XP_040758235.1">
    <property type="nucleotide sequence ID" value="XM_040911763.1"/>
</dbReference>
<evidence type="ECO:0000313" key="2">
    <source>
        <dbReference type="Proteomes" id="UP000076871"/>
    </source>
</evidence>
<dbReference type="EMBL" id="KV427684">
    <property type="protein sequence ID" value="KZT00495.1"/>
    <property type="molecule type" value="Genomic_DNA"/>
</dbReference>
<dbReference type="GeneID" id="63828791"/>
<sequence>MWLDNVCIVDPQHATNIGLPVADKLSQSWQEILEIHGGNRGDESLLCFEISGNIGLKCREPVEQTSSSRISNGQIASVPNEHGQAIAVQILTAPTVGESRLPFELYERIIGYVAGLTEREARQTLFSCALTRRAFVPMAQLVLLESIRLKDRREVARLLRSIKARPSLGRLVKEVVIHEPWGEGNAPHILQFAATFAKWFTKLR</sequence>
<evidence type="ECO:0000313" key="1">
    <source>
        <dbReference type="EMBL" id="KZT00495.1"/>
    </source>
</evidence>
<dbReference type="Proteomes" id="UP000076871">
    <property type="component" value="Unassembled WGS sequence"/>
</dbReference>
<reference evidence="1 2" key="1">
    <citation type="journal article" date="2016" name="Mol. Biol. Evol.">
        <title>Comparative Genomics of Early-Diverging Mushroom-Forming Fungi Provides Insights into the Origins of Lignocellulose Decay Capabilities.</title>
        <authorList>
            <person name="Nagy L.G."/>
            <person name="Riley R."/>
            <person name="Tritt A."/>
            <person name="Adam C."/>
            <person name="Daum C."/>
            <person name="Floudas D."/>
            <person name="Sun H."/>
            <person name="Yadav J.S."/>
            <person name="Pangilinan J."/>
            <person name="Larsson K.H."/>
            <person name="Matsuura K."/>
            <person name="Barry K."/>
            <person name="Labutti K."/>
            <person name="Kuo R."/>
            <person name="Ohm R.A."/>
            <person name="Bhattacharya S.S."/>
            <person name="Shirouzu T."/>
            <person name="Yoshinaga Y."/>
            <person name="Martin F.M."/>
            <person name="Grigoriev I.V."/>
            <person name="Hibbett D.S."/>
        </authorList>
    </citation>
    <scope>NUCLEOTIDE SEQUENCE [LARGE SCALE GENOMIC DNA]</scope>
    <source>
        <strain evidence="1 2">93-53</strain>
    </source>
</reference>
<accession>A0A165B8L5</accession>
<gene>
    <name evidence="1" type="ORF">LAESUDRAFT_753169</name>
</gene>
<proteinExistence type="predicted"/>
<name>A0A165B8L5_9APHY</name>
<protein>
    <submittedName>
        <fullName evidence="1">Uncharacterized protein</fullName>
    </submittedName>
</protein>
<organism evidence="1 2">
    <name type="scientific">Laetiporus sulphureus 93-53</name>
    <dbReference type="NCBI Taxonomy" id="1314785"/>
    <lineage>
        <taxon>Eukaryota</taxon>
        <taxon>Fungi</taxon>
        <taxon>Dikarya</taxon>
        <taxon>Basidiomycota</taxon>
        <taxon>Agaricomycotina</taxon>
        <taxon>Agaricomycetes</taxon>
        <taxon>Polyporales</taxon>
        <taxon>Laetiporus</taxon>
    </lineage>
</organism>
<dbReference type="InParanoid" id="A0A165B8L5"/>
<keyword evidence="2" id="KW-1185">Reference proteome</keyword>